<dbReference type="SUPFAM" id="SSF52540">
    <property type="entry name" value="P-loop containing nucleoside triphosphate hydrolases"/>
    <property type="match status" value="1"/>
</dbReference>
<evidence type="ECO:0000313" key="3">
    <source>
        <dbReference type="Proteomes" id="UP001596065"/>
    </source>
</evidence>
<organism evidence="2 3">
    <name type="scientific">Streptomyces nogalater</name>
    <dbReference type="NCBI Taxonomy" id="38314"/>
    <lineage>
        <taxon>Bacteria</taxon>
        <taxon>Bacillati</taxon>
        <taxon>Actinomycetota</taxon>
        <taxon>Actinomycetes</taxon>
        <taxon>Kitasatosporales</taxon>
        <taxon>Streptomycetaceae</taxon>
        <taxon>Streptomyces</taxon>
    </lineage>
</organism>
<dbReference type="Pfam" id="PF13521">
    <property type="entry name" value="AAA_28"/>
    <property type="match status" value="1"/>
</dbReference>
<dbReference type="EMBL" id="JBHSOE010000003">
    <property type="protein sequence ID" value="MFC5654539.1"/>
    <property type="molecule type" value="Genomic_DNA"/>
</dbReference>
<dbReference type="Gene3D" id="3.40.50.300">
    <property type="entry name" value="P-loop containing nucleotide triphosphate hydrolases"/>
    <property type="match status" value="1"/>
</dbReference>
<dbReference type="Proteomes" id="UP001596065">
    <property type="component" value="Unassembled WGS sequence"/>
</dbReference>
<dbReference type="InterPro" id="IPR027417">
    <property type="entry name" value="P-loop_NTPase"/>
</dbReference>
<proteinExistence type="predicted"/>
<dbReference type="RefSeq" id="WP_382466651.1">
    <property type="nucleotide sequence ID" value="NZ_JBHSOE010000003.1"/>
</dbReference>
<keyword evidence="3" id="KW-1185">Reference proteome</keyword>
<gene>
    <name evidence="2" type="ORF">ACFP3J_03395</name>
</gene>
<reference evidence="3" key="1">
    <citation type="journal article" date="2019" name="Int. J. Syst. Evol. Microbiol.">
        <title>The Global Catalogue of Microorganisms (GCM) 10K type strain sequencing project: providing services to taxonomists for standard genome sequencing and annotation.</title>
        <authorList>
            <consortium name="The Broad Institute Genomics Platform"/>
            <consortium name="The Broad Institute Genome Sequencing Center for Infectious Disease"/>
            <person name="Wu L."/>
            <person name="Ma J."/>
        </authorList>
    </citation>
    <scope>NUCLEOTIDE SEQUENCE [LARGE SCALE GENOMIC DNA]</scope>
    <source>
        <strain evidence="3">KCTC 5701</strain>
    </source>
</reference>
<sequence>MVNTPSTPVRIGILGAHSTGKTLLLRRIEMELRGHGLTVARTGRLGKRAAATGLPKMERHTAESTEWILAQGIADEIAARASGADVVLVDRAPHDALAYWHAALEYRDERALRRECDRLLTLASTQLLKYDLLFATVLDENVPLDTGHAYDPRYRRLVDRHVHHLLQDESIPHQRVTSDPDSQDHAVHVAMQLCLTEAPV</sequence>
<dbReference type="InterPro" id="IPR038727">
    <property type="entry name" value="NadR/Ttd14_AAA_dom"/>
</dbReference>
<feature type="domain" description="NadR/Ttd14 AAA" evidence="1">
    <location>
        <begin position="10"/>
        <end position="176"/>
    </location>
</feature>
<comment type="caution">
    <text evidence="2">The sequence shown here is derived from an EMBL/GenBank/DDBJ whole genome shotgun (WGS) entry which is preliminary data.</text>
</comment>
<evidence type="ECO:0000259" key="1">
    <source>
        <dbReference type="Pfam" id="PF13521"/>
    </source>
</evidence>
<protein>
    <submittedName>
        <fullName evidence="2">AAA family ATPase</fullName>
    </submittedName>
</protein>
<evidence type="ECO:0000313" key="2">
    <source>
        <dbReference type="EMBL" id="MFC5654539.1"/>
    </source>
</evidence>
<accession>A0ABW0WCA3</accession>
<name>A0ABW0WCA3_STRNO</name>